<proteinExistence type="predicted"/>
<gene>
    <name evidence="2" type="ORF">NCTC503_00735</name>
</gene>
<name>A0A4U9R280_HATHI</name>
<reference evidence="2 3" key="1">
    <citation type="submission" date="2019-05" db="EMBL/GenBank/DDBJ databases">
        <authorList>
            <consortium name="Pathogen Informatics"/>
        </authorList>
    </citation>
    <scope>NUCLEOTIDE SEQUENCE [LARGE SCALE GENOMIC DNA]</scope>
    <source>
        <strain evidence="2 3">NCTC503</strain>
    </source>
</reference>
<sequence>MKKKYYKSCIFWIYIALIMCTALIFIDGISKYRNVSEIYNYGDTYNNRTLDQVISLILEA</sequence>
<dbReference type="EMBL" id="LR590481">
    <property type="protein sequence ID" value="VTQ85285.1"/>
    <property type="molecule type" value="Genomic_DNA"/>
</dbReference>
<evidence type="ECO:0000313" key="2">
    <source>
        <dbReference type="EMBL" id="VTQ85285.1"/>
    </source>
</evidence>
<feature type="transmembrane region" description="Helical" evidence="1">
    <location>
        <begin position="9"/>
        <end position="26"/>
    </location>
</feature>
<accession>A0A4U9R280</accession>
<keyword evidence="1" id="KW-1133">Transmembrane helix</keyword>
<keyword evidence="3" id="KW-1185">Reference proteome</keyword>
<dbReference type="AlphaFoldDB" id="A0A4U9R280"/>
<dbReference type="KEGG" id="hhw:NCTC503_00735"/>
<protein>
    <submittedName>
        <fullName evidence="2">Uncharacterized protein</fullName>
    </submittedName>
</protein>
<dbReference type="Proteomes" id="UP000308489">
    <property type="component" value="Chromosome 1"/>
</dbReference>
<evidence type="ECO:0000256" key="1">
    <source>
        <dbReference type="SAM" id="Phobius"/>
    </source>
</evidence>
<organism evidence="2 3">
    <name type="scientific">Hathewaya histolytica</name>
    <name type="common">Clostridium histolyticum</name>
    <dbReference type="NCBI Taxonomy" id="1498"/>
    <lineage>
        <taxon>Bacteria</taxon>
        <taxon>Bacillati</taxon>
        <taxon>Bacillota</taxon>
        <taxon>Clostridia</taxon>
        <taxon>Eubacteriales</taxon>
        <taxon>Clostridiaceae</taxon>
        <taxon>Hathewaya</taxon>
    </lineage>
</organism>
<keyword evidence="1" id="KW-0812">Transmembrane</keyword>
<evidence type="ECO:0000313" key="3">
    <source>
        <dbReference type="Proteomes" id="UP000308489"/>
    </source>
</evidence>
<dbReference type="RefSeq" id="WP_138209462.1">
    <property type="nucleotide sequence ID" value="NZ_CBCRUQ010000001.1"/>
</dbReference>
<keyword evidence="1" id="KW-0472">Membrane</keyword>